<feature type="domain" description="Type ISP restriction-modification enzyme LLaBIII C-terminal specificity" evidence="1">
    <location>
        <begin position="2"/>
        <end position="230"/>
    </location>
</feature>
<sequence>MKPNRTWVYAPHPSILDKRWRVITNEEDVERKRELFKESSSAYLEKEKSPLPGKDVYEYSGAFVDETGDSPSPVRVGFRSFDRQWIIPDRRLLHRESPTLWAARQPGQVYVIEQNAHEISSGPGVVFTHLIPDMHHFNNRGGRALPMLHPDGTYNQAPGFARSWAEAVLERDVKVTGEELVAYLAGVVSHPGYTGRFADELTTPGIRVPLTLDRNLWEKSVEIGREVIWQASSRERHLGAGRA</sequence>
<dbReference type="Pfam" id="PF18135">
    <property type="entry name" value="Type_ISP_C"/>
    <property type="match status" value="1"/>
</dbReference>
<proteinExistence type="predicted"/>
<reference evidence="2 3" key="1">
    <citation type="submission" date="2020-10" db="EMBL/GenBank/DDBJ databases">
        <title>Streptomyces chromofuscus complate genome analysis.</title>
        <authorList>
            <person name="Anwar N."/>
        </authorList>
    </citation>
    <scope>NUCLEOTIDE SEQUENCE [LARGE SCALE GENOMIC DNA]</scope>
    <source>
        <strain evidence="2 3">DSM 40273</strain>
    </source>
</reference>
<gene>
    <name evidence="2" type="ORF">IPT68_16760</name>
</gene>
<dbReference type="Proteomes" id="UP000594008">
    <property type="component" value="Chromosome"/>
</dbReference>
<keyword evidence="3" id="KW-1185">Reference proteome</keyword>
<evidence type="ECO:0000313" key="3">
    <source>
        <dbReference type="Proteomes" id="UP000594008"/>
    </source>
</evidence>
<evidence type="ECO:0000259" key="1">
    <source>
        <dbReference type="Pfam" id="PF18135"/>
    </source>
</evidence>
<dbReference type="KEGG" id="schf:IPT68_16760"/>
<protein>
    <recommendedName>
        <fullName evidence="1">Type ISP restriction-modification enzyme LLaBIII C-terminal specificity domain-containing protein</fullName>
    </recommendedName>
</protein>
<dbReference type="EMBL" id="CP063374">
    <property type="protein sequence ID" value="QOV47378.1"/>
    <property type="molecule type" value="Genomic_DNA"/>
</dbReference>
<name>A0A7M2TI53_STRCW</name>
<evidence type="ECO:0000313" key="2">
    <source>
        <dbReference type="EMBL" id="QOV47378.1"/>
    </source>
</evidence>
<dbReference type="InterPro" id="IPR041635">
    <property type="entry name" value="Type_ISP_LLaBIII_C"/>
</dbReference>
<dbReference type="AlphaFoldDB" id="A0A7M2TI53"/>
<accession>A0A7M2TI53</accession>
<organism evidence="2 3">
    <name type="scientific">Streptomyces chromofuscus</name>
    <dbReference type="NCBI Taxonomy" id="42881"/>
    <lineage>
        <taxon>Bacteria</taxon>
        <taxon>Bacillati</taxon>
        <taxon>Actinomycetota</taxon>
        <taxon>Actinomycetes</taxon>
        <taxon>Kitasatosporales</taxon>
        <taxon>Streptomycetaceae</taxon>
        <taxon>Streptomyces</taxon>
    </lineage>
</organism>